<proteinExistence type="predicted"/>
<sequence>MKTRSTPRQASALLITLGALAILSIAAAYTLRRVTPRFQMSSQAAAWQEARLAAESGIDVALADLSRNATGTQDGNWRGWQQKQPNGLIGPVLSNTLGLVNSLLSLLGGSPVKVSSPIFLDNLQSVSPGNRPTNVDVQLWAVYPTPSPYYRWFRLRAMATCALPPTATSTFDSLEATLRRFSLRDVRPQLKKDDVGTPMNVPTPNTSRVVEVLVEPVLPFELAILTDQSLSLGTSGTWTVDSFDSRDPMKSGPDGLYPGKGSAQVQSHGNIANNAGRQADSIYGPLISANGCVVHGAVATNGGDDPVTDGHENIAGATGIDASQIRSDFYREIKPMARPTSGIFLPPPSIMPFYVADDESHPTQYLVSGDLHNFGVAPWTGRGNGALIIMVNGNFDVPTSTVSIPPNITVQIFVRGNIDFHNRPINQGGLAGQLQIYGEETNGEPRILRAFGNAKINAAFYGPQYDVHLMDAVDWTGAIVARSFEMVGGGNGGFHYDEALGVVGAPIGFRIARYVEDVRE</sequence>
<gene>
    <name evidence="2" type="ORF">CfE428DRAFT_4412</name>
</gene>
<keyword evidence="3" id="KW-1185">Reference proteome</keyword>
<dbReference type="AlphaFoldDB" id="B4D673"/>
<comment type="caution">
    <text evidence="2">The sequence shown here is derived from an EMBL/GenBank/DDBJ whole genome shotgun (WGS) entry which is preliminary data.</text>
</comment>
<reference evidence="2 3" key="1">
    <citation type="journal article" date="2011" name="J. Bacteriol.">
        <title>Genome sequence of Chthoniobacter flavus Ellin428, an aerobic heterotrophic soil bacterium.</title>
        <authorList>
            <person name="Kant R."/>
            <person name="van Passel M.W."/>
            <person name="Palva A."/>
            <person name="Lucas S."/>
            <person name="Lapidus A."/>
            <person name="Glavina Del Rio T."/>
            <person name="Dalin E."/>
            <person name="Tice H."/>
            <person name="Bruce D."/>
            <person name="Goodwin L."/>
            <person name="Pitluck S."/>
            <person name="Larimer F.W."/>
            <person name="Land M.L."/>
            <person name="Hauser L."/>
            <person name="Sangwan P."/>
            <person name="de Vos W.M."/>
            <person name="Janssen P.H."/>
            <person name="Smidt H."/>
        </authorList>
    </citation>
    <scope>NUCLEOTIDE SEQUENCE [LARGE SCALE GENOMIC DNA]</scope>
    <source>
        <strain evidence="2 3">Ellin428</strain>
    </source>
</reference>
<evidence type="ECO:0000313" key="2">
    <source>
        <dbReference type="EMBL" id="EDY17982.1"/>
    </source>
</evidence>
<evidence type="ECO:0000259" key="1">
    <source>
        <dbReference type="Pfam" id="PF23981"/>
    </source>
</evidence>
<feature type="domain" description="DUF7305" evidence="1">
    <location>
        <begin position="384"/>
        <end position="500"/>
    </location>
</feature>
<dbReference type="Pfam" id="PF23981">
    <property type="entry name" value="DUF7305"/>
    <property type="match status" value="1"/>
</dbReference>
<dbReference type="Proteomes" id="UP000005824">
    <property type="component" value="Unassembled WGS sequence"/>
</dbReference>
<dbReference type="InParanoid" id="B4D673"/>
<dbReference type="EMBL" id="ABVL01000015">
    <property type="protein sequence ID" value="EDY17982.1"/>
    <property type="molecule type" value="Genomic_DNA"/>
</dbReference>
<evidence type="ECO:0000313" key="3">
    <source>
        <dbReference type="Proteomes" id="UP000005824"/>
    </source>
</evidence>
<organism evidence="2 3">
    <name type="scientific">Chthoniobacter flavus Ellin428</name>
    <dbReference type="NCBI Taxonomy" id="497964"/>
    <lineage>
        <taxon>Bacteria</taxon>
        <taxon>Pseudomonadati</taxon>
        <taxon>Verrucomicrobiota</taxon>
        <taxon>Spartobacteria</taxon>
        <taxon>Chthoniobacterales</taxon>
        <taxon>Chthoniobacteraceae</taxon>
        <taxon>Chthoniobacter</taxon>
    </lineage>
</organism>
<dbReference type="STRING" id="497964.CfE428DRAFT_4412"/>
<protein>
    <recommendedName>
        <fullName evidence="1">DUF7305 domain-containing protein</fullName>
    </recommendedName>
</protein>
<accession>B4D673</accession>
<dbReference type="RefSeq" id="WP_006981735.1">
    <property type="nucleotide sequence ID" value="NZ_ABVL01000015.1"/>
</dbReference>
<dbReference type="InterPro" id="IPR055729">
    <property type="entry name" value="DUF7305"/>
</dbReference>
<name>B4D673_9BACT</name>